<accession>A0AAE3N7C8</accession>
<dbReference type="EMBL" id="JAQIPB010000002">
    <property type="protein sequence ID" value="MDA7415918.1"/>
    <property type="molecule type" value="Genomic_DNA"/>
</dbReference>
<comment type="caution">
    <text evidence="1">The sequence shown here is derived from an EMBL/GenBank/DDBJ whole genome shotgun (WGS) entry which is preliminary data.</text>
</comment>
<name>A0AAE3N7C8_9BURK</name>
<dbReference type="Proteomes" id="UP001212602">
    <property type="component" value="Unassembled WGS sequence"/>
</dbReference>
<keyword evidence="2" id="KW-1185">Reference proteome</keyword>
<organism evidence="1 2">
    <name type="scientific">Xenophilus arseniciresistens</name>
    <dbReference type="NCBI Taxonomy" id="1283306"/>
    <lineage>
        <taxon>Bacteria</taxon>
        <taxon>Pseudomonadati</taxon>
        <taxon>Pseudomonadota</taxon>
        <taxon>Betaproteobacteria</taxon>
        <taxon>Burkholderiales</taxon>
        <taxon>Comamonadaceae</taxon>
        <taxon>Xenophilus</taxon>
    </lineage>
</organism>
<evidence type="ECO:0000313" key="1">
    <source>
        <dbReference type="EMBL" id="MDA7415918.1"/>
    </source>
</evidence>
<evidence type="ECO:0000313" key="2">
    <source>
        <dbReference type="Proteomes" id="UP001212602"/>
    </source>
</evidence>
<dbReference type="RefSeq" id="WP_271427160.1">
    <property type="nucleotide sequence ID" value="NZ_JAQIPB010000002.1"/>
</dbReference>
<dbReference type="AlphaFoldDB" id="A0AAE3N7C8"/>
<reference evidence="1" key="1">
    <citation type="submission" date="2023-01" db="EMBL/GenBank/DDBJ databases">
        <title>Xenophilus mangrovi sp. nov., isolated from soil of Mangrove nature reserve.</title>
        <authorList>
            <person name="Xu S."/>
            <person name="Liu Z."/>
            <person name="Xu Y."/>
        </authorList>
    </citation>
    <scope>NUCLEOTIDE SEQUENCE</scope>
    <source>
        <strain evidence="1">YW8</strain>
    </source>
</reference>
<proteinExistence type="predicted"/>
<gene>
    <name evidence="1" type="ORF">PGB34_06030</name>
</gene>
<protein>
    <submittedName>
        <fullName evidence="1">Uncharacterized protein</fullName>
    </submittedName>
</protein>
<sequence>MTAHALQTVRRSLSPQALRVIGVTALAWDVRPINPAPVLAHSW</sequence>